<dbReference type="InterPro" id="IPR050232">
    <property type="entry name" value="FBL13/AtMIF1-like"/>
</dbReference>
<accession>A0A9R1WLE9</accession>
<dbReference type="SUPFAM" id="SSF81383">
    <property type="entry name" value="F-box domain"/>
    <property type="match status" value="2"/>
</dbReference>
<dbReference type="Pfam" id="PF00646">
    <property type="entry name" value="F-box"/>
    <property type="match status" value="2"/>
</dbReference>
<dbReference type="InterPro" id="IPR032675">
    <property type="entry name" value="LRR_dom_sf"/>
</dbReference>
<dbReference type="Gene3D" id="3.80.10.10">
    <property type="entry name" value="Ribonuclease Inhibitor"/>
    <property type="match status" value="1"/>
</dbReference>
<dbReference type="InterPro" id="IPR053781">
    <property type="entry name" value="F-box_AtFBL13-like"/>
</dbReference>
<dbReference type="CDD" id="cd22160">
    <property type="entry name" value="F-box_AtFBL13-like"/>
    <property type="match status" value="2"/>
</dbReference>
<proteinExistence type="predicted"/>
<evidence type="ECO:0008006" key="5">
    <source>
        <dbReference type="Google" id="ProtNLM"/>
    </source>
</evidence>
<dbReference type="Proteomes" id="UP000235145">
    <property type="component" value="Unassembled WGS sequence"/>
</dbReference>
<dbReference type="InterPro" id="IPR001810">
    <property type="entry name" value="F-box_dom"/>
</dbReference>
<evidence type="ECO:0000313" key="3">
    <source>
        <dbReference type="EMBL" id="KAJ0184705.1"/>
    </source>
</evidence>
<dbReference type="SMART" id="SM00579">
    <property type="entry name" value="FBD"/>
    <property type="match status" value="2"/>
</dbReference>
<dbReference type="EMBL" id="NBSK02000009">
    <property type="protein sequence ID" value="KAJ0184705.1"/>
    <property type="molecule type" value="Genomic_DNA"/>
</dbReference>
<comment type="caution">
    <text evidence="3">The sequence shown here is derived from an EMBL/GenBank/DDBJ whole genome shotgun (WGS) entry which is preliminary data.</text>
</comment>
<protein>
    <recommendedName>
        <fullName evidence="5">F-box domain-containing protein</fullName>
    </recommendedName>
</protein>
<dbReference type="SMART" id="SM00256">
    <property type="entry name" value="FBOX"/>
    <property type="match status" value="2"/>
</dbReference>
<dbReference type="InterPro" id="IPR006566">
    <property type="entry name" value="FBD"/>
</dbReference>
<dbReference type="SUPFAM" id="SSF52058">
    <property type="entry name" value="L domain-like"/>
    <property type="match status" value="2"/>
</dbReference>
<dbReference type="Pfam" id="PF08387">
    <property type="entry name" value="FBD"/>
    <property type="match status" value="2"/>
</dbReference>
<dbReference type="PANTHER" id="PTHR31900">
    <property type="entry name" value="F-BOX/RNI SUPERFAMILY PROTEIN-RELATED"/>
    <property type="match status" value="1"/>
</dbReference>
<gene>
    <name evidence="3" type="ORF">LSAT_V11C900474170</name>
</gene>
<dbReference type="InterPro" id="IPR036047">
    <property type="entry name" value="F-box-like_dom_sf"/>
</dbReference>
<keyword evidence="4" id="KW-1185">Reference proteome</keyword>
<organism evidence="3 4">
    <name type="scientific">Lactuca sativa</name>
    <name type="common">Garden lettuce</name>
    <dbReference type="NCBI Taxonomy" id="4236"/>
    <lineage>
        <taxon>Eukaryota</taxon>
        <taxon>Viridiplantae</taxon>
        <taxon>Streptophyta</taxon>
        <taxon>Embryophyta</taxon>
        <taxon>Tracheophyta</taxon>
        <taxon>Spermatophyta</taxon>
        <taxon>Magnoliopsida</taxon>
        <taxon>eudicotyledons</taxon>
        <taxon>Gunneridae</taxon>
        <taxon>Pentapetalae</taxon>
        <taxon>asterids</taxon>
        <taxon>campanulids</taxon>
        <taxon>Asterales</taxon>
        <taxon>Asteraceae</taxon>
        <taxon>Cichorioideae</taxon>
        <taxon>Cichorieae</taxon>
        <taxon>Lactucinae</taxon>
        <taxon>Lactuca</taxon>
    </lineage>
</organism>
<feature type="domain" description="F-box" evidence="1">
    <location>
        <begin position="14"/>
        <end position="55"/>
    </location>
</feature>
<evidence type="ECO:0000259" key="2">
    <source>
        <dbReference type="SMART" id="SM00579"/>
    </source>
</evidence>
<feature type="domain" description="FBD" evidence="2">
    <location>
        <begin position="780"/>
        <end position="852"/>
    </location>
</feature>
<feature type="domain" description="FBD" evidence="2">
    <location>
        <begin position="347"/>
        <end position="419"/>
    </location>
</feature>
<dbReference type="AlphaFoldDB" id="A0A9R1WLE9"/>
<dbReference type="PANTHER" id="PTHR31900:SF31">
    <property type="entry name" value="F-BOX_LRR-REPEAT PROTEIN 13-LIKE"/>
    <property type="match status" value="1"/>
</dbReference>
<feature type="domain" description="F-box" evidence="1">
    <location>
        <begin position="445"/>
        <end position="485"/>
    </location>
</feature>
<evidence type="ECO:0000313" key="4">
    <source>
        <dbReference type="Proteomes" id="UP000235145"/>
    </source>
</evidence>
<reference evidence="3 4" key="1">
    <citation type="journal article" date="2017" name="Nat. Commun.">
        <title>Genome assembly with in vitro proximity ligation data and whole-genome triplication in lettuce.</title>
        <authorList>
            <person name="Reyes-Chin-Wo S."/>
            <person name="Wang Z."/>
            <person name="Yang X."/>
            <person name="Kozik A."/>
            <person name="Arikit S."/>
            <person name="Song C."/>
            <person name="Xia L."/>
            <person name="Froenicke L."/>
            <person name="Lavelle D.O."/>
            <person name="Truco M.J."/>
            <person name="Xia R."/>
            <person name="Zhu S."/>
            <person name="Xu C."/>
            <person name="Xu H."/>
            <person name="Xu X."/>
            <person name="Cox K."/>
            <person name="Korf I."/>
            <person name="Meyers B.C."/>
            <person name="Michelmore R.W."/>
        </authorList>
    </citation>
    <scope>NUCLEOTIDE SEQUENCE [LARGE SCALE GENOMIC DNA]</scope>
    <source>
        <strain evidence="4">cv. Salinas</strain>
        <tissue evidence="3">Seedlings</tissue>
    </source>
</reference>
<name>A0A9R1WLE9_LACSA</name>
<evidence type="ECO:0000259" key="1">
    <source>
        <dbReference type="SMART" id="SM00256"/>
    </source>
</evidence>
<sequence>MSSISENVDRLTCLPEEITSHILSLIPIRLAVQTSILSKRWRYTWMLLKKLDFNDYPLVFDRDSLSKFVDNVFELCKTSHIEVFRLHFTYIWVRKSSVSKWINEAIRLNIRELDIQVLLLELPLRLFTCKTLTKLRLVESCFETGVLNFPSPVILPSVKTLDISVRSKPCVNAFKLIHGCPILESLSLQVAWRNDEEEYNFNIPSLKRLELRTLKCISVINKVVLNVPNLEYFLVGGVLCSLFVMKDLSNLVEASVSFFDVRFNHLEAELLNGMSGAKSLSWSTSTVDVPLNSHLPKFPNLKHMELKGSCSRWLSMFHVLENSSELEHLCIDEPEESCWIEPQPIPTCMLSKLTTLKFKKCKGRKWDLQFLEYILGNSEVLKTLTIITSVSLTPKKEMWLCAQLLKFPRASRSCEIHFVGNWSHYTCGLKKMSSISENVDRLTCLPEEIISHILSLIPIRLAVQTSILSKRWRYTWMLLKKLAFNDYPYILDRDPLSKFVDSVLELYKTSHIEVFRLHFSDNWVRKSNVSKWINEAVRLNVREIDIQVKLLELPLKLFTCKTLTKLRLIVNCNDPDVFNVSSPVILPCLKTLEISVNGKPCTNAFILINGSPILESLFLEVAWRDDEEEYNFNIPTLKRLELRTRKCLSVINKVVLNVPNLEYFLVGGVLCSLFVMKDLSNLVEATFSFYEIRFSHLMSELLKGISEAKSLSWSTSNIDLPIPLNSPLPKFLNLKRLELKGSCSRWLSMFHVLENSCELEHLCIDEPEEFCWIEPQQIPTCMLSNLTTLNFKRCNGRKWDLQFLEYMLGNSEVLKTLTIITSETLSPKKEMWLCAQLLKFPRASRSCEIHFVGNSAYN</sequence>